<protein>
    <submittedName>
        <fullName evidence="1">Uncharacterized protein</fullName>
    </submittedName>
</protein>
<proteinExistence type="predicted"/>
<accession>A0A644Y2L4</accession>
<organism evidence="1">
    <name type="scientific">bioreactor metagenome</name>
    <dbReference type="NCBI Taxonomy" id="1076179"/>
    <lineage>
        <taxon>unclassified sequences</taxon>
        <taxon>metagenomes</taxon>
        <taxon>ecological metagenomes</taxon>
    </lineage>
</organism>
<dbReference type="AlphaFoldDB" id="A0A644Y2L4"/>
<evidence type="ECO:0000313" key="1">
    <source>
        <dbReference type="EMBL" id="MPM22387.1"/>
    </source>
</evidence>
<dbReference type="EMBL" id="VSSQ01003800">
    <property type="protein sequence ID" value="MPM22387.1"/>
    <property type="molecule type" value="Genomic_DNA"/>
</dbReference>
<comment type="caution">
    <text evidence="1">The sequence shown here is derived from an EMBL/GenBank/DDBJ whole genome shotgun (WGS) entry which is preliminary data.</text>
</comment>
<reference evidence="1" key="1">
    <citation type="submission" date="2019-08" db="EMBL/GenBank/DDBJ databases">
        <authorList>
            <person name="Kucharzyk K."/>
            <person name="Murdoch R.W."/>
            <person name="Higgins S."/>
            <person name="Loffler F."/>
        </authorList>
    </citation>
    <scope>NUCLEOTIDE SEQUENCE</scope>
</reference>
<sequence length="500" mass="51954">MEVRRLLQLVRRVEQLRFAKVIADELQAHGHATFAKTGGHAHAGQTGQRGGQGVDVGQIVGERVALAAELPGHGGRGGAGDDVAFLERGLEVVGDHAADFLRLQVVGVVVAVAQHIGADDDAALDLVAKAFGTGLLVHVEQVSVVLGAMAELHTVKAREVGRGFRRRDDVVHGNRQLGARQADGHQLGAELFVFLERRVDGGAYVGSQTIAKELFGDADAQACERVVELEREVFGGRVEAGGVAVGIGAAHGGQHQRAVFGRLRHRACLVEAGGEGDHAVAAGATIGGLDAGDAAKRCGLADGAAGIGAGGAGCQACRNCRCRAARRAARNAGLVPGVQHLADGRVLVGRAHGEFIKVELAERDAARIGQLGHHRRIERRLVAGQHLGGGGRREVLGDEQVFVRNRHAGQLGVRAAGNRRVGGLGLGEGHVFVDVNECAQVFVGLGTGEEMLCGLDGGHFAGLKLGGQLREAQVVQVGGRSTHCLLSLLISIHGSRRMGG</sequence>
<name>A0A644Y2L4_9ZZZZ</name>
<gene>
    <name evidence="1" type="ORF">SDC9_68839</name>
</gene>